<dbReference type="NCBIfam" id="TIGR00027">
    <property type="entry name" value="mthyl_TIGR00027"/>
    <property type="match status" value="1"/>
</dbReference>
<dbReference type="PANTHER" id="PTHR43619">
    <property type="entry name" value="S-ADENOSYL-L-METHIONINE-DEPENDENT METHYLTRANSFERASE YKTD-RELATED"/>
    <property type="match status" value="1"/>
</dbReference>
<protein>
    <recommendedName>
        <fullName evidence="6">S-adenosyl-L-methionine-dependent methyltransferase</fullName>
        <ecNumber evidence="6">2.1.1.-</ecNumber>
    </recommendedName>
</protein>
<dbReference type="AlphaFoldDB" id="A0A3Q9KPV6"/>
<dbReference type="EC" id="2.1.1.-" evidence="6"/>
<reference evidence="8 10" key="1">
    <citation type="submission" date="2018-04" db="EMBL/GenBank/DDBJ databases">
        <title>Complete genome sequences of Streptomyces griseoviridis K61 and characterization of antagonistic properties of biological control agents.</title>
        <authorList>
            <person name="Mariita R.M."/>
            <person name="Sello J.K."/>
        </authorList>
    </citation>
    <scope>NUCLEOTIDE SEQUENCE [LARGE SCALE GENOMIC DNA]</scope>
    <source>
        <strain evidence="8 10">K61</strain>
    </source>
</reference>
<dbReference type="InterPro" id="IPR011610">
    <property type="entry name" value="SAM_mthyl_Trfase_ML2640-like"/>
</dbReference>
<sequence>MTAQGEHRAAERPLTGRGAHLAVELPLTGRGEHLAVDPSLTGQGEQRAVESPLTARGEHRAIGLPLTVQGAQRAVELPLTAQGERTPVEPSLTGLERTALLTAALRAAETSRPDRLYTDPYAAGLAGEAGWALLAEVAAAGRRRTAGRDVPSTPDFNAIRTRFLDDHLRRLTREQGIRQVVSAPAGLDTRAWRLRWPDGTRWFEIDRPALLDHKRRRLAEATPRADLRTVAADLTGPDWEQSLHASGYDPTRPSVWVLEGLLYYLPEDAVRRLLTRIAACSAPGSEIAADLVNTAALTLSDMRPLLAVFEEWGTPWVSGSDEPEHLFDTCGYTVTARQPGDEEADFGRWPDPVVPREVPGARRVFFVHGSLRAPR</sequence>
<evidence type="ECO:0000256" key="5">
    <source>
        <dbReference type="ARBA" id="ARBA00022691"/>
    </source>
</evidence>
<dbReference type="InterPro" id="IPR029063">
    <property type="entry name" value="SAM-dependent_MTases_sf"/>
</dbReference>
<dbReference type="KEGG" id="sgd:ELQ87_00745"/>
<comment type="function">
    <text evidence="1 6">Exhibits S-adenosyl-L-methionine-dependent methyltransferase activity.</text>
</comment>
<dbReference type="GO" id="GO:0008168">
    <property type="term" value="F:methyltransferase activity"/>
    <property type="evidence" value="ECO:0007669"/>
    <property type="project" value="UniProtKB-UniRule"/>
</dbReference>
<evidence type="ECO:0000313" key="8">
    <source>
        <dbReference type="EMBL" id="QCN90162.1"/>
    </source>
</evidence>
<proteinExistence type="inferred from homology"/>
<dbReference type="Proteomes" id="UP000271291">
    <property type="component" value="Chromosome"/>
</dbReference>
<evidence type="ECO:0000313" key="10">
    <source>
        <dbReference type="Proteomes" id="UP000501753"/>
    </source>
</evidence>
<dbReference type="EMBL" id="CP029078">
    <property type="protein sequence ID" value="QCN90162.1"/>
    <property type="molecule type" value="Genomic_DNA"/>
</dbReference>
<evidence type="ECO:0000256" key="3">
    <source>
        <dbReference type="ARBA" id="ARBA00022603"/>
    </source>
</evidence>
<keyword evidence="4 7" id="KW-0808">Transferase</keyword>
<organism evidence="7 9">
    <name type="scientific">Streptomyces griseoviridis</name>
    <dbReference type="NCBI Taxonomy" id="45398"/>
    <lineage>
        <taxon>Bacteria</taxon>
        <taxon>Bacillati</taxon>
        <taxon>Actinomycetota</taxon>
        <taxon>Actinomycetes</taxon>
        <taxon>Kitasatosporales</taxon>
        <taxon>Streptomycetaceae</taxon>
        <taxon>Streptomyces</taxon>
    </lineage>
</organism>
<keyword evidence="10" id="KW-1185">Reference proteome</keyword>
<evidence type="ECO:0000256" key="6">
    <source>
        <dbReference type="RuleBase" id="RU362030"/>
    </source>
</evidence>
<dbReference type="Gene3D" id="3.40.50.150">
    <property type="entry name" value="Vaccinia Virus protein VP39"/>
    <property type="match status" value="1"/>
</dbReference>
<keyword evidence="5 6" id="KW-0949">S-adenosyl-L-methionine</keyword>
<dbReference type="Pfam" id="PF04072">
    <property type="entry name" value="LCM"/>
    <property type="match status" value="1"/>
</dbReference>
<dbReference type="GO" id="GO:0032259">
    <property type="term" value="P:methylation"/>
    <property type="evidence" value="ECO:0007669"/>
    <property type="project" value="UniProtKB-KW"/>
</dbReference>
<evidence type="ECO:0000313" key="9">
    <source>
        <dbReference type="Proteomes" id="UP000271291"/>
    </source>
</evidence>
<keyword evidence="3 6" id="KW-0489">Methyltransferase</keyword>
<dbReference type="EMBL" id="CP034687">
    <property type="protein sequence ID" value="AZS82987.1"/>
    <property type="molecule type" value="Genomic_DNA"/>
</dbReference>
<comment type="similarity">
    <text evidence="2 6">Belongs to the UPF0677 family.</text>
</comment>
<evidence type="ECO:0000256" key="4">
    <source>
        <dbReference type="ARBA" id="ARBA00022679"/>
    </source>
</evidence>
<name>A0A3Q9KPV6_STRGD</name>
<dbReference type="SUPFAM" id="SSF53335">
    <property type="entry name" value="S-adenosyl-L-methionine-dependent methyltransferases"/>
    <property type="match status" value="1"/>
</dbReference>
<dbReference type="Proteomes" id="UP000501753">
    <property type="component" value="Chromosome"/>
</dbReference>
<gene>
    <name evidence="8" type="ORF">DDJ31_38615</name>
    <name evidence="7" type="ORF">ELQ87_00745</name>
</gene>
<dbReference type="PANTHER" id="PTHR43619:SF2">
    <property type="entry name" value="S-ADENOSYL-L-METHIONINE-DEPENDENT METHYLTRANSFERASES SUPERFAMILY PROTEIN"/>
    <property type="match status" value="1"/>
</dbReference>
<evidence type="ECO:0000313" key="7">
    <source>
        <dbReference type="EMBL" id="AZS82987.1"/>
    </source>
</evidence>
<accession>A0A3Q9KPV6</accession>
<dbReference type="InterPro" id="IPR007213">
    <property type="entry name" value="Ppm1/Ppm2/Tcmp"/>
</dbReference>
<dbReference type="RefSeq" id="WP_127175903.1">
    <property type="nucleotide sequence ID" value="NZ_CP029078.1"/>
</dbReference>
<evidence type="ECO:0000256" key="2">
    <source>
        <dbReference type="ARBA" id="ARBA00008138"/>
    </source>
</evidence>
<dbReference type="OrthoDB" id="9806164at2"/>
<evidence type="ECO:0000256" key="1">
    <source>
        <dbReference type="ARBA" id="ARBA00003907"/>
    </source>
</evidence>
<reference evidence="7 9" key="2">
    <citation type="submission" date="2018-12" db="EMBL/GenBank/DDBJ databases">
        <title>Streptomyces griseoviridis F1-27 complete genome.</title>
        <authorList>
            <person name="Mariita R.M."/>
            <person name="Sello J.K."/>
        </authorList>
    </citation>
    <scope>NUCLEOTIDE SEQUENCE [LARGE SCALE GENOMIC DNA]</scope>
    <source>
        <strain evidence="7 9">F1-27</strain>
    </source>
</reference>